<dbReference type="AlphaFoldDB" id="A0A2K9NNM9"/>
<dbReference type="InterPro" id="IPR026024">
    <property type="entry name" value="Chemotaxis_MeTrfase_CheR"/>
</dbReference>
<dbReference type="KEGG" id="bsto:C0V70_03195"/>
<keyword evidence="4" id="KW-0808">Transferase</keyword>
<dbReference type="InterPro" id="IPR029063">
    <property type="entry name" value="SAM-dependent_MTases_sf"/>
</dbReference>
<dbReference type="Pfam" id="PF03705">
    <property type="entry name" value="CheR_N"/>
    <property type="match status" value="1"/>
</dbReference>
<dbReference type="Gene3D" id="1.10.155.10">
    <property type="entry name" value="Chemotaxis receptor methyltransferase CheR, N-terminal domain"/>
    <property type="match status" value="1"/>
</dbReference>
<dbReference type="InterPro" id="IPR022641">
    <property type="entry name" value="CheR_N"/>
</dbReference>
<evidence type="ECO:0000256" key="4">
    <source>
        <dbReference type="ARBA" id="ARBA00022679"/>
    </source>
</evidence>
<evidence type="ECO:0000313" key="6">
    <source>
        <dbReference type="EMBL" id="AUN97129.1"/>
    </source>
</evidence>
<dbReference type="PRINTS" id="PR00996">
    <property type="entry name" value="CHERMTFRASE"/>
</dbReference>
<dbReference type="SUPFAM" id="SSF53335">
    <property type="entry name" value="S-adenosyl-L-methionine-dependent methyltransferases"/>
    <property type="match status" value="1"/>
</dbReference>
<reference evidence="6 7" key="1">
    <citation type="submission" date="2018-01" db="EMBL/GenBank/DDBJ databases">
        <title>Complete genome sequence of Bacteriovorax stolpii DSM12778.</title>
        <authorList>
            <person name="Tang B."/>
            <person name="Chang J."/>
        </authorList>
    </citation>
    <scope>NUCLEOTIDE SEQUENCE [LARGE SCALE GENOMIC DNA]</scope>
    <source>
        <strain evidence="6 7">DSM 12778</strain>
    </source>
</reference>
<dbReference type="EC" id="2.1.1.80" evidence="2"/>
<dbReference type="SMART" id="SM00138">
    <property type="entry name" value="MeTrc"/>
    <property type="match status" value="1"/>
</dbReference>
<evidence type="ECO:0000256" key="3">
    <source>
        <dbReference type="ARBA" id="ARBA00022603"/>
    </source>
</evidence>
<proteinExistence type="predicted"/>
<dbReference type="PIRSF" id="PIRSF000410">
    <property type="entry name" value="CheR"/>
    <property type="match status" value="1"/>
</dbReference>
<dbReference type="Gene3D" id="3.40.50.150">
    <property type="entry name" value="Vaccinia Virus protein VP39"/>
    <property type="match status" value="1"/>
</dbReference>
<dbReference type="InterPro" id="IPR022642">
    <property type="entry name" value="CheR_C"/>
</dbReference>
<dbReference type="Pfam" id="PF01739">
    <property type="entry name" value="CheR"/>
    <property type="match status" value="1"/>
</dbReference>
<dbReference type="EMBL" id="CP025704">
    <property type="protein sequence ID" value="AUN97129.1"/>
    <property type="molecule type" value="Genomic_DNA"/>
</dbReference>
<dbReference type="RefSeq" id="WP_102242424.1">
    <property type="nucleotide sequence ID" value="NZ_CP025704.1"/>
</dbReference>
<dbReference type="GO" id="GO:0032259">
    <property type="term" value="P:methylation"/>
    <property type="evidence" value="ECO:0007669"/>
    <property type="project" value="UniProtKB-KW"/>
</dbReference>
<evidence type="ECO:0000256" key="1">
    <source>
        <dbReference type="ARBA" id="ARBA00001541"/>
    </source>
</evidence>
<dbReference type="GO" id="GO:0008983">
    <property type="term" value="F:protein-glutamate O-methyltransferase activity"/>
    <property type="evidence" value="ECO:0007669"/>
    <property type="project" value="UniProtKB-EC"/>
</dbReference>
<keyword evidence="5" id="KW-0949">S-adenosyl-L-methionine</keyword>
<dbReference type="InterPro" id="IPR000780">
    <property type="entry name" value="CheR_MeTrfase"/>
</dbReference>
<keyword evidence="7" id="KW-1185">Reference proteome</keyword>
<evidence type="ECO:0000313" key="7">
    <source>
        <dbReference type="Proteomes" id="UP000235584"/>
    </source>
</evidence>
<organism evidence="6 7">
    <name type="scientific">Bacteriovorax stolpii</name>
    <name type="common">Bdellovibrio stolpii</name>
    <dbReference type="NCBI Taxonomy" id="960"/>
    <lineage>
        <taxon>Bacteria</taxon>
        <taxon>Pseudomonadati</taxon>
        <taxon>Bdellovibrionota</taxon>
        <taxon>Bacteriovoracia</taxon>
        <taxon>Bacteriovoracales</taxon>
        <taxon>Bacteriovoracaceae</taxon>
        <taxon>Bacteriovorax</taxon>
    </lineage>
</organism>
<evidence type="ECO:0000256" key="2">
    <source>
        <dbReference type="ARBA" id="ARBA00012534"/>
    </source>
</evidence>
<dbReference type="PANTHER" id="PTHR24422">
    <property type="entry name" value="CHEMOTAXIS PROTEIN METHYLTRANSFERASE"/>
    <property type="match status" value="1"/>
</dbReference>
<dbReference type="PANTHER" id="PTHR24422:SF19">
    <property type="entry name" value="CHEMOTAXIS PROTEIN METHYLTRANSFERASE"/>
    <property type="match status" value="1"/>
</dbReference>
<dbReference type="SUPFAM" id="SSF47757">
    <property type="entry name" value="Chemotaxis receptor methyltransferase CheR, N-terminal domain"/>
    <property type="match status" value="1"/>
</dbReference>
<protein>
    <recommendedName>
        <fullName evidence="2">protein-glutamate O-methyltransferase</fullName>
        <ecNumber evidence="2">2.1.1.80</ecNumber>
    </recommendedName>
</protein>
<sequence length="291" mass="33734">MNFALPDFSKNFEEEKHIQDEDFAYFQALVLSIAGISLSEKKRDLLKTRLGPYIRDNNHGNYKEYRRYLEGLPEEHPEWQNLINLITTNKTDFFREPAHFEYIETKLIPEWVKMGKKEVRIWSAACSSGEEPYTLAMFLKKKLPAGMTFKITASDIDTNILSRAKNGVYPIAKFNEIPEEFQKDSIDMGTGAISEWFRVKKKLKDHIDFKLYNLIEDNLPSDELFDLVLCRNVMIYFPKEVIKIVADKIYKATTNEGCLFIGHSESLQAIKSSWFTAAPSIYKKTASGKRK</sequence>
<evidence type="ECO:0000256" key="5">
    <source>
        <dbReference type="ARBA" id="ARBA00022691"/>
    </source>
</evidence>
<dbReference type="PROSITE" id="PS50123">
    <property type="entry name" value="CHER"/>
    <property type="match status" value="1"/>
</dbReference>
<dbReference type="Proteomes" id="UP000235584">
    <property type="component" value="Chromosome"/>
</dbReference>
<gene>
    <name evidence="6" type="ORF">C0V70_03195</name>
</gene>
<dbReference type="InterPro" id="IPR050903">
    <property type="entry name" value="Bact_Chemotaxis_MeTrfase"/>
</dbReference>
<name>A0A2K9NNM9_BACTC</name>
<keyword evidence="3" id="KW-0489">Methyltransferase</keyword>
<comment type="catalytic activity">
    <reaction evidence="1">
        <text>L-glutamyl-[protein] + S-adenosyl-L-methionine = [protein]-L-glutamate 5-O-methyl ester + S-adenosyl-L-homocysteine</text>
        <dbReference type="Rhea" id="RHEA:24452"/>
        <dbReference type="Rhea" id="RHEA-COMP:10208"/>
        <dbReference type="Rhea" id="RHEA-COMP:10311"/>
        <dbReference type="ChEBI" id="CHEBI:29973"/>
        <dbReference type="ChEBI" id="CHEBI:57856"/>
        <dbReference type="ChEBI" id="CHEBI:59789"/>
        <dbReference type="ChEBI" id="CHEBI:82795"/>
        <dbReference type="EC" id="2.1.1.80"/>
    </reaction>
</comment>
<dbReference type="InterPro" id="IPR036804">
    <property type="entry name" value="CheR_N_sf"/>
</dbReference>
<accession>A0A2K9NNM9</accession>